<gene>
    <name evidence="1" type="ORF">IMCC3317_30630</name>
</gene>
<reference evidence="1 2" key="1">
    <citation type="journal article" date="2013" name="Int. J. Syst. Evol. Microbiol.">
        <title>Kordia antarctica sp. nov., isolated from Antarctic seawater.</title>
        <authorList>
            <person name="Baek K."/>
            <person name="Choi A."/>
            <person name="Kang I."/>
            <person name="Lee K."/>
            <person name="Cho J.C."/>
        </authorList>
    </citation>
    <scope>NUCLEOTIDE SEQUENCE [LARGE SCALE GENOMIC DNA]</scope>
    <source>
        <strain evidence="1 2">IMCC3317</strain>
    </source>
</reference>
<name>A0A7L4ZM05_9FLAO</name>
<evidence type="ECO:0000313" key="1">
    <source>
        <dbReference type="EMBL" id="QHI37682.1"/>
    </source>
</evidence>
<dbReference type="AlphaFoldDB" id="A0A7L4ZM05"/>
<organism evidence="1 2">
    <name type="scientific">Kordia antarctica</name>
    <dbReference type="NCBI Taxonomy" id="1218801"/>
    <lineage>
        <taxon>Bacteria</taxon>
        <taxon>Pseudomonadati</taxon>
        <taxon>Bacteroidota</taxon>
        <taxon>Flavobacteriia</taxon>
        <taxon>Flavobacteriales</taxon>
        <taxon>Flavobacteriaceae</taxon>
        <taxon>Kordia</taxon>
    </lineage>
</organism>
<evidence type="ECO:0000313" key="2">
    <source>
        <dbReference type="Proteomes" id="UP000464657"/>
    </source>
</evidence>
<keyword evidence="2" id="KW-1185">Reference proteome</keyword>
<accession>A0A7L4ZM05</accession>
<protein>
    <submittedName>
        <fullName evidence="1">Uncharacterized protein</fullName>
    </submittedName>
</protein>
<dbReference type="Proteomes" id="UP000464657">
    <property type="component" value="Chromosome"/>
</dbReference>
<proteinExistence type="predicted"/>
<sequence length="90" mass="10574">MCAYVTFLVYNKIQSSFDIDAIVLTEQIEIDTEENTEKEIDFEDEIKLQTTHSVEVFISTDQEYKYYKNTHQFPLSSYVEHLTPPPKLSC</sequence>
<dbReference type="KEGG" id="kan:IMCC3317_30630"/>
<dbReference type="EMBL" id="CP019288">
    <property type="protein sequence ID" value="QHI37682.1"/>
    <property type="molecule type" value="Genomic_DNA"/>
</dbReference>